<reference evidence="3 4" key="1">
    <citation type="submission" date="2019-06" db="EMBL/GenBank/DDBJ databases">
        <title>Whole genome shotgun sequence of Flavobacterium flevense NBRC 14960.</title>
        <authorList>
            <person name="Hosoyama A."/>
            <person name="Uohara A."/>
            <person name="Ohji S."/>
            <person name="Ichikawa N."/>
        </authorList>
    </citation>
    <scope>NUCLEOTIDE SEQUENCE [LARGE SCALE GENOMIC DNA]</scope>
    <source>
        <strain evidence="3 4">NBRC 14960</strain>
    </source>
</reference>
<comment type="caution">
    <text evidence="3">The sequence shown here is derived from an EMBL/GenBank/DDBJ whole genome shotgun (WGS) entry which is preliminary data.</text>
</comment>
<keyword evidence="1" id="KW-0732">Signal</keyword>
<protein>
    <recommendedName>
        <fullName evidence="2">PrcB C-terminal domain-containing protein</fullName>
    </recommendedName>
</protein>
<name>A0A4Y4B011_9FLAO</name>
<gene>
    <name evidence="3" type="ORF">FFL01_15720</name>
</gene>
<evidence type="ECO:0000259" key="2">
    <source>
        <dbReference type="Pfam" id="PF14343"/>
    </source>
</evidence>
<dbReference type="PROSITE" id="PS51257">
    <property type="entry name" value="PROKAR_LIPOPROTEIN"/>
    <property type="match status" value="1"/>
</dbReference>
<evidence type="ECO:0000256" key="1">
    <source>
        <dbReference type="SAM" id="SignalP"/>
    </source>
</evidence>
<dbReference type="OrthoDB" id="1377159at2"/>
<accession>A0A4Y4B011</accession>
<evidence type="ECO:0000313" key="3">
    <source>
        <dbReference type="EMBL" id="GEC72033.1"/>
    </source>
</evidence>
<dbReference type="Pfam" id="PF14343">
    <property type="entry name" value="PrcB_C"/>
    <property type="match status" value="1"/>
</dbReference>
<proteinExistence type="predicted"/>
<dbReference type="Proteomes" id="UP000316775">
    <property type="component" value="Unassembled WGS sequence"/>
</dbReference>
<dbReference type="STRING" id="983.SAMN05443543_107102"/>
<feature type="signal peptide" evidence="1">
    <location>
        <begin position="1"/>
        <end position="21"/>
    </location>
</feature>
<feature type="chain" id="PRO_5023077334" description="PrcB C-terminal domain-containing protein" evidence="1">
    <location>
        <begin position="22"/>
        <end position="143"/>
    </location>
</feature>
<sequence>MKKILLLSVLALVLFSCGSNKKTADYPKPMYEILLQQNDGGGNIHFYEILSEPNEIKMLLNDEKLKGKINTADVQQSNFVILNMGQKPTSGYSITVDSVIETDENIVIKVREINPDPNAMVMQVISYPYTVVKINSKKEIIVK</sequence>
<feature type="domain" description="PrcB C-terminal" evidence="2">
    <location>
        <begin position="79"/>
        <end position="135"/>
    </location>
</feature>
<dbReference type="InterPro" id="IPR025748">
    <property type="entry name" value="PrcB_C_dom"/>
</dbReference>
<dbReference type="EMBL" id="BJNP01000014">
    <property type="protein sequence ID" value="GEC72033.1"/>
    <property type="molecule type" value="Genomic_DNA"/>
</dbReference>
<dbReference type="AlphaFoldDB" id="A0A4Y4B011"/>
<evidence type="ECO:0000313" key="4">
    <source>
        <dbReference type="Proteomes" id="UP000316775"/>
    </source>
</evidence>
<keyword evidence="4" id="KW-1185">Reference proteome</keyword>
<organism evidence="3 4">
    <name type="scientific">Flavobacterium flevense</name>
    <dbReference type="NCBI Taxonomy" id="983"/>
    <lineage>
        <taxon>Bacteria</taxon>
        <taxon>Pseudomonadati</taxon>
        <taxon>Bacteroidota</taxon>
        <taxon>Flavobacteriia</taxon>
        <taxon>Flavobacteriales</taxon>
        <taxon>Flavobacteriaceae</taxon>
        <taxon>Flavobacterium</taxon>
    </lineage>
</organism>
<dbReference type="RefSeq" id="WP_073245587.1">
    <property type="nucleotide sequence ID" value="NZ_BJNP01000014.1"/>
</dbReference>